<reference evidence="1 2" key="1">
    <citation type="submission" date="2016-12" db="EMBL/GenBank/DDBJ databases">
        <title>Complete genome sequence of Clostridium kluyveri JZZ isolated from the pit mud of a Chinese flavor liquor-making factory.</title>
        <authorList>
            <person name="Wang Y."/>
        </authorList>
    </citation>
    <scope>NUCLEOTIDE SEQUENCE [LARGE SCALE GENOMIC DNA]</scope>
    <source>
        <strain evidence="1 2">JZZ</strain>
    </source>
</reference>
<organism evidence="1 2">
    <name type="scientific">Clostridium kluyveri</name>
    <dbReference type="NCBI Taxonomy" id="1534"/>
    <lineage>
        <taxon>Bacteria</taxon>
        <taxon>Bacillati</taxon>
        <taxon>Bacillota</taxon>
        <taxon>Clostridia</taxon>
        <taxon>Eubacteriales</taxon>
        <taxon>Clostridiaceae</taxon>
        <taxon>Clostridium</taxon>
    </lineage>
</organism>
<dbReference type="EMBL" id="CP018335">
    <property type="protein sequence ID" value="APM38871.1"/>
    <property type="molecule type" value="Genomic_DNA"/>
</dbReference>
<evidence type="ECO:0000313" key="1">
    <source>
        <dbReference type="EMBL" id="APM38871.1"/>
    </source>
</evidence>
<name>A0A1L5F771_CLOKL</name>
<dbReference type="Proteomes" id="UP000184604">
    <property type="component" value="Chromosome"/>
</dbReference>
<evidence type="ECO:0000313" key="2">
    <source>
        <dbReference type="Proteomes" id="UP000184604"/>
    </source>
</evidence>
<gene>
    <name evidence="1" type="ORF">BS101_08960</name>
</gene>
<sequence>MLDITKILYISLNLIYFNKNPGVTRVFYIKIFRNSKNSMIIVQSYYLECEFGKIKLTLGCKELL</sequence>
<accession>A0A1L5F771</accession>
<dbReference type="AlphaFoldDB" id="A0A1L5F771"/>
<protein>
    <submittedName>
        <fullName evidence="1">Uncharacterized protein</fullName>
    </submittedName>
</protein>
<proteinExistence type="predicted"/>